<evidence type="ECO:0000256" key="1">
    <source>
        <dbReference type="SAM" id="Phobius"/>
    </source>
</evidence>
<dbReference type="Proteomes" id="UP000199460">
    <property type="component" value="Unassembled WGS sequence"/>
</dbReference>
<keyword evidence="3" id="KW-1185">Reference proteome</keyword>
<dbReference type="GeneID" id="300930296"/>
<feature type="transmembrane region" description="Helical" evidence="1">
    <location>
        <begin position="32"/>
        <end position="50"/>
    </location>
</feature>
<sequence length="273" mass="30009">METANTPEESPLAQLRSRSWHWYKSLQPNQRAYFNALALFAVCLPFKQFNWEIYKAFAAFAAFYWGAAMLADLTIAYKAIVSTLLGKLVLVGIFATGANVTIASAAQVVNGFTGVDPSQFVHTIAFTSLLATPPLLLLFSIAALILGAGVIAIFLMFNLLDENARVMIFPWYKEGSTVRYRGITAFVQVAGPIALILVVYSWYQVGADAYNDLLESTSKWFLYNFEMYQHAQCPLQEGQRVAFLGGDQVLIASKVGDEITFAVQGCISAVGKP</sequence>
<reference evidence="3" key="1">
    <citation type="submission" date="2016-10" db="EMBL/GenBank/DDBJ databases">
        <authorList>
            <person name="Varghese N."/>
            <person name="Submissions S."/>
        </authorList>
    </citation>
    <scope>NUCLEOTIDE SEQUENCE [LARGE SCALE GENOMIC DNA]</scope>
    <source>
        <strain evidence="3">JCM 18416</strain>
    </source>
</reference>
<proteinExistence type="predicted"/>
<organism evidence="2 3">
    <name type="scientific">Ectopseudomonas guguanensis</name>
    <dbReference type="NCBI Taxonomy" id="1198456"/>
    <lineage>
        <taxon>Bacteria</taxon>
        <taxon>Pseudomonadati</taxon>
        <taxon>Pseudomonadota</taxon>
        <taxon>Gammaproteobacteria</taxon>
        <taxon>Pseudomonadales</taxon>
        <taxon>Pseudomonadaceae</taxon>
        <taxon>Ectopseudomonas</taxon>
    </lineage>
</organism>
<feature type="transmembrane region" description="Helical" evidence="1">
    <location>
        <begin position="180"/>
        <end position="203"/>
    </location>
</feature>
<feature type="transmembrane region" description="Helical" evidence="1">
    <location>
        <begin position="135"/>
        <end position="160"/>
    </location>
</feature>
<feature type="transmembrane region" description="Helical" evidence="1">
    <location>
        <begin position="56"/>
        <end position="76"/>
    </location>
</feature>
<dbReference type="EMBL" id="FNJJ01000002">
    <property type="protein sequence ID" value="SDO78086.1"/>
    <property type="molecule type" value="Genomic_DNA"/>
</dbReference>
<name>A0A1H0MCQ7_9GAMM</name>
<feature type="transmembrane region" description="Helical" evidence="1">
    <location>
        <begin position="88"/>
        <end position="109"/>
    </location>
</feature>
<keyword evidence="1" id="KW-0812">Transmembrane</keyword>
<gene>
    <name evidence="2" type="ORF">SAMN05216213_10250</name>
</gene>
<evidence type="ECO:0000313" key="2">
    <source>
        <dbReference type="EMBL" id="SDO78086.1"/>
    </source>
</evidence>
<dbReference type="RefSeq" id="WP_090427005.1">
    <property type="nucleotide sequence ID" value="NZ_FNJJ01000002.1"/>
</dbReference>
<keyword evidence="1" id="KW-1133">Transmembrane helix</keyword>
<dbReference type="AlphaFoldDB" id="A0A1H0MCQ7"/>
<dbReference type="OrthoDB" id="7033399at2"/>
<evidence type="ECO:0000313" key="3">
    <source>
        <dbReference type="Proteomes" id="UP000199460"/>
    </source>
</evidence>
<accession>A0A1H0MCQ7</accession>
<keyword evidence="1" id="KW-0472">Membrane</keyword>
<protein>
    <submittedName>
        <fullName evidence="2">Uncharacterized protein</fullName>
    </submittedName>
</protein>